<accession>A0ABR1WXA2</accession>
<gene>
    <name evidence="1" type="ORF">PG997_002751</name>
</gene>
<protein>
    <submittedName>
        <fullName evidence="1">Uncharacterized protein</fullName>
    </submittedName>
</protein>
<dbReference type="EMBL" id="JAQQWN010000004">
    <property type="protein sequence ID" value="KAK8087790.1"/>
    <property type="molecule type" value="Genomic_DNA"/>
</dbReference>
<sequence length="112" mass="13007">MSDLLRRCPRLERFVYRSAELGDDPLARLYICQCHDPNVREREEEVSKRELVHALQSVRKTLKDVDLTFQLPRPRCEPGEQVTWANFAGFPVLETLRVQDAMPTLPYPLGLV</sequence>
<keyword evidence="2" id="KW-1185">Reference proteome</keyword>
<comment type="caution">
    <text evidence="1">The sequence shown here is derived from an EMBL/GenBank/DDBJ whole genome shotgun (WGS) entry which is preliminary data.</text>
</comment>
<dbReference type="Proteomes" id="UP001433268">
    <property type="component" value="Unassembled WGS sequence"/>
</dbReference>
<organism evidence="1 2">
    <name type="scientific">Apiospora hydei</name>
    <dbReference type="NCBI Taxonomy" id="1337664"/>
    <lineage>
        <taxon>Eukaryota</taxon>
        <taxon>Fungi</taxon>
        <taxon>Dikarya</taxon>
        <taxon>Ascomycota</taxon>
        <taxon>Pezizomycotina</taxon>
        <taxon>Sordariomycetes</taxon>
        <taxon>Xylariomycetidae</taxon>
        <taxon>Amphisphaeriales</taxon>
        <taxon>Apiosporaceae</taxon>
        <taxon>Apiospora</taxon>
    </lineage>
</organism>
<proteinExistence type="predicted"/>
<dbReference type="GeneID" id="92040126"/>
<reference evidence="1 2" key="1">
    <citation type="submission" date="2023-01" db="EMBL/GenBank/DDBJ databases">
        <title>Analysis of 21 Apiospora genomes using comparative genomics revels a genus with tremendous synthesis potential of carbohydrate active enzymes and secondary metabolites.</title>
        <authorList>
            <person name="Sorensen T."/>
        </authorList>
    </citation>
    <scope>NUCLEOTIDE SEQUENCE [LARGE SCALE GENOMIC DNA]</scope>
    <source>
        <strain evidence="1 2">CBS 114990</strain>
    </source>
</reference>
<dbReference type="RefSeq" id="XP_066670684.1">
    <property type="nucleotide sequence ID" value="XM_066807066.1"/>
</dbReference>
<evidence type="ECO:0000313" key="2">
    <source>
        <dbReference type="Proteomes" id="UP001433268"/>
    </source>
</evidence>
<evidence type="ECO:0000313" key="1">
    <source>
        <dbReference type="EMBL" id="KAK8087790.1"/>
    </source>
</evidence>
<name>A0ABR1WXA2_9PEZI</name>